<evidence type="ECO:0000313" key="1">
    <source>
        <dbReference type="EMBL" id="KKK90573.1"/>
    </source>
</evidence>
<protein>
    <submittedName>
        <fullName evidence="1">Uncharacterized protein</fullName>
    </submittedName>
</protein>
<name>A0A0F8ZA11_9ZZZZ</name>
<dbReference type="EMBL" id="LAZR01049040">
    <property type="protein sequence ID" value="KKK90573.1"/>
    <property type="molecule type" value="Genomic_DNA"/>
</dbReference>
<comment type="caution">
    <text evidence="1">The sequence shown here is derived from an EMBL/GenBank/DDBJ whole genome shotgun (WGS) entry which is preliminary data.</text>
</comment>
<reference evidence="1" key="1">
    <citation type="journal article" date="2015" name="Nature">
        <title>Complex archaea that bridge the gap between prokaryotes and eukaryotes.</title>
        <authorList>
            <person name="Spang A."/>
            <person name="Saw J.H."/>
            <person name="Jorgensen S.L."/>
            <person name="Zaremba-Niedzwiedzka K."/>
            <person name="Martijn J."/>
            <person name="Lind A.E."/>
            <person name="van Eijk R."/>
            <person name="Schleper C."/>
            <person name="Guy L."/>
            <person name="Ettema T.J."/>
        </authorList>
    </citation>
    <scope>NUCLEOTIDE SEQUENCE</scope>
</reference>
<accession>A0A0F8ZA11</accession>
<gene>
    <name evidence="1" type="ORF">LCGC14_2721660</name>
</gene>
<proteinExistence type="predicted"/>
<organism evidence="1">
    <name type="scientific">marine sediment metagenome</name>
    <dbReference type="NCBI Taxonomy" id="412755"/>
    <lineage>
        <taxon>unclassified sequences</taxon>
        <taxon>metagenomes</taxon>
        <taxon>ecological metagenomes</taxon>
    </lineage>
</organism>
<dbReference type="AlphaFoldDB" id="A0A0F8ZA11"/>
<sequence>MTTEFDSFDESPLGAFIESPLGARGIAGLRLVIAMTWTDESKEKETSYQESPQIYFDHLNEWRRFVADTETNERIEIRATVVIPLGSLRGRWWDLIPRGEPWPSDAFQFAETGRPGSLLEFITAFNTIRDGDIPNTLVLLVDNSGSMSIADILPTYQNFQDWIRENFSDVSVHRATFFDEQWIQRTQEAIRDAINLPP</sequence>